<evidence type="ECO:0000313" key="2">
    <source>
        <dbReference type="EMBL" id="RUS31087.1"/>
    </source>
</evidence>
<feature type="compositionally biased region" description="Basic and acidic residues" evidence="1">
    <location>
        <begin position="15"/>
        <end position="27"/>
    </location>
</feature>
<gene>
    <name evidence="2" type="ORF">BC938DRAFT_478487</name>
</gene>
<feature type="compositionally biased region" description="Basic and acidic residues" evidence="1">
    <location>
        <begin position="374"/>
        <end position="389"/>
    </location>
</feature>
<evidence type="ECO:0000256" key="1">
    <source>
        <dbReference type="SAM" id="MobiDB-lite"/>
    </source>
</evidence>
<accession>A0A433QMU1</accession>
<dbReference type="AlphaFoldDB" id="A0A433QMU1"/>
<keyword evidence="3" id="KW-1185">Reference proteome</keyword>
<dbReference type="EMBL" id="RBNJ01003303">
    <property type="protein sequence ID" value="RUS31087.1"/>
    <property type="molecule type" value="Genomic_DNA"/>
</dbReference>
<protein>
    <recommendedName>
        <fullName evidence="4">FAR1 domain-containing protein</fullName>
    </recommendedName>
</protein>
<reference evidence="2 3" key="1">
    <citation type="journal article" date="2018" name="New Phytol.">
        <title>Phylogenomics of Endogonaceae and evolution of mycorrhizas within Mucoromycota.</title>
        <authorList>
            <person name="Chang Y."/>
            <person name="Desiro A."/>
            <person name="Na H."/>
            <person name="Sandor L."/>
            <person name="Lipzen A."/>
            <person name="Clum A."/>
            <person name="Barry K."/>
            <person name="Grigoriev I.V."/>
            <person name="Martin F.M."/>
            <person name="Stajich J.E."/>
            <person name="Smith M.E."/>
            <person name="Bonito G."/>
            <person name="Spatafora J.W."/>
        </authorList>
    </citation>
    <scope>NUCLEOTIDE SEQUENCE [LARGE SCALE GENOMIC DNA]</scope>
    <source>
        <strain evidence="2 3">AD002</strain>
    </source>
</reference>
<feature type="region of interest" description="Disordered" evidence="1">
    <location>
        <begin position="105"/>
        <end position="178"/>
    </location>
</feature>
<feature type="compositionally biased region" description="Pro residues" evidence="1">
    <location>
        <begin position="63"/>
        <end position="73"/>
    </location>
</feature>
<feature type="region of interest" description="Disordered" evidence="1">
    <location>
        <begin position="1"/>
        <end position="93"/>
    </location>
</feature>
<feature type="compositionally biased region" description="Low complexity" evidence="1">
    <location>
        <begin position="1"/>
        <end position="14"/>
    </location>
</feature>
<feature type="compositionally biased region" description="Basic and acidic residues" evidence="1">
    <location>
        <begin position="74"/>
        <end position="86"/>
    </location>
</feature>
<organism evidence="2 3">
    <name type="scientific">Jimgerdemannia flammicorona</name>
    <dbReference type="NCBI Taxonomy" id="994334"/>
    <lineage>
        <taxon>Eukaryota</taxon>
        <taxon>Fungi</taxon>
        <taxon>Fungi incertae sedis</taxon>
        <taxon>Mucoromycota</taxon>
        <taxon>Mucoromycotina</taxon>
        <taxon>Endogonomycetes</taxon>
        <taxon>Endogonales</taxon>
        <taxon>Endogonaceae</taxon>
        <taxon>Jimgerdemannia</taxon>
    </lineage>
</organism>
<feature type="region of interest" description="Disordered" evidence="1">
    <location>
        <begin position="364"/>
        <end position="389"/>
    </location>
</feature>
<evidence type="ECO:0000313" key="3">
    <source>
        <dbReference type="Proteomes" id="UP000274822"/>
    </source>
</evidence>
<dbReference type="Proteomes" id="UP000274822">
    <property type="component" value="Unassembled WGS sequence"/>
</dbReference>
<evidence type="ECO:0008006" key="4">
    <source>
        <dbReference type="Google" id="ProtNLM"/>
    </source>
</evidence>
<feature type="compositionally biased region" description="Low complexity" evidence="1">
    <location>
        <begin position="122"/>
        <end position="157"/>
    </location>
</feature>
<sequence>MSRRIPSSPSPESSSSHRDSPPRRSESPTRPLPSPQHHVASPSRPVESQPPHAESSPRRVESPPRPVAPPLRPVEPRLEPRLHPVEPHTPLRPVEIIFRHVEPSLRHPGLTSRPTEPPLRPTEPLLLPAESPSRPTEPSSRSTETSSHPTESLSHPTESLSRPADSDAPHRPPTGPVIEQLRKRYFNVDVPFEVTEKDFDDQWAYVSNVWTSFNITTLKNGDKKTVWMCRLNKHRHSSTRKEGVPPEKTRKRRIRDQGQCFAKIRTTLNAETGIVRVERFASTTPEHTHSLDESDRVKRPKILRDLVAEEAAKAMPGKPPAILETVQEIASRRFGAHVGEQYLQRKEVANIRLKVRGLDVREGRGTVEAEAETEAERARKKAEEMEARERRGRMVQDMLERMKETYRRIEDKGDLVEVTRFVDRVKVGVNPVLDEFEARLNSEKPGEGNRVKKESEDRVMAGSVGDRGVTALVGERVVVGPAGLAGDRMKTDSVEERVVAGPVVDRVGMGPVGDRVGTGPVGDRG</sequence>
<name>A0A433QMU1_9FUNG</name>
<feature type="region of interest" description="Disordered" evidence="1">
    <location>
        <begin position="505"/>
        <end position="525"/>
    </location>
</feature>
<proteinExistence type="predicted"/>
<comment type="caution">
    <text evidence="2">The sequence shown here is derived from an EMBL/GenBank/DDBJ whole genome shotgun (WGS) entry which is preliminary data.</text>
</comment>